<evidence type="ECO:0000259" key="2">
    <source>
        <dbReference type="Pfam" id="PF00899"/>
    </source>
</evidence>
<protein>
    <submittedName>
        <fullName evidence="3">ThiF family adenylyltransferase</fullName>
    </submittedName>
</protein>
<sequence>MSAPTASSPMAWWLAYPEVWAAEQAALTAAGATWSGESTTSPAESDDAPGAPPRMVLHVDWPHPSRQPGDPATLRLEVTFSAAAPWFAPTVVLPEPLTGLDRHRNPATGQLCLLAHPDDWQAGRTLADLLTAQLPRLLAAGRDPGAGPATLALEAGAEPAWAVTRLSLGGLLVETNCTPAADVPGGWAELVTVSSSRIAPVSALITVEDFNERVLWAGDAFSGSGARRIPWVRLPDLPDSGLDGPSLWALAASRLAELLADSSADSGPDLVAVLVTGEGSNRQPREEWLLLARGVPRPRTGGTLSAPTDSVGADAPPAQPGGEQLTLFDGVRPSPPVRVRRSYAIDRGALTARLPGDTTRLADASVTVVGVGALGGPVALELARAGVGRLHLQDGDLHDPATGARQLPTMRDAGMPKALAVALNLIDVNPHLHLTTGLRYLGDDEGSELPGLIASSLVIDCSASSAVSRFLAAHLRETGTPLLIASATAGAWGGAITALPAAGGGCWECLQLHRAVRTTVPWPPARPDGRLVPAGCSAETFVGAWHDSLGHVALQTARTAMALLTAPADGTAADPTANPYGDLQVVSLYRRGRPVHPRWQTRQLTIHPDCPLHQTRSQQRRIALTGRCQ</sequence>
<dbReference type="Pfam" id="PF00899">
    <property type="entry name" value="ThiF"/>
    <property type="match status" value="1"/>
</dbReference>
<feature type="region of interest" description="Disordered" evidence="1">
    <location>
        <begin position="31"/>
        <end position="52"/>
    </location>
</feature>
<keyword evidence="3" id="KW-0808">Transferase</keyword>
<proteinExistence type="predicted"/>
<dbReference type="InterPro" id="IPR035985">
    <property type="entry name" value="Ubiquitin-activating_enz"/>
</dbReference>
<dbReference type="Gene3D" id="3.40.50.720">
    <property type="entry name" value="NAD(P)-binding Rossmann-like Domain"/>
    <property type="match status" value="1"/>
</dbReference>
<name>A0ABT9IGY1_9ACTN</name>
<dbReference type="InterPro" id="IPR000594">
    <property type="entry name" value="ThiF_NAD_FAD-bd"/>
</dbReference>
<dbReference type="PANTHER" id="PTHR43267:SF1">
    <property type="entry name" value="TRNA THREONYLCARBAMOYLADENOSINE DEHYDRATASE"/>
    <property type="match status" value="1"/>
</dbReference>
<dbReference type="GO" id="GO:0016779">
    <property type="term" value="F:nucleotidyltransferase activity"/>
    <property type="evidence" value="ECO:0007669"/>
    <property type="project" value="UniProtKB-KW"/>
</dbReference>
<keyword evidence="3" id="KW-0548">Nucleotidyltransferase</keyword>
<evidence type="ECO:0000313" key="4">
    <source>
        <dbReference type="Proteomes" id="UP001233673"/>
    </source>
</evidence>
<accession>A0ABT9IGY1</accession>
<gene>
    <name evidence="3" type="ORF">QOZ88_19555</name>
</gene>
<dbReference type="EMBL" id="JASNFN010000031">
    <property type="protein sequence ID" value="MDP5184834.1"/>
    <property type="molecule type" value="Genomic_DNA"/>
</dbReference>
<dbReference type="Proteomes" id="UP001233673">
    <property type="component" value="Unassembled WGS sequence"/>
</dbReference>
<dbReference type="RefSeq" id="WP_306001377.1">
    <property type="nucleotide sequence ID" value="NZ_JASNFN010000031.1"/>
</dbReference>
<evidence type="ECO:0000256" key="1">
    <source>
        <dbReference type="SAM" id="MobiDB-lite"/>
    </source>
</evidence>
<evidence type="ECO:0000313" key="3">
    <source>
        <dbReference type="EMBL" id="MDP5184834.1"/>
    </source>
</evidence>
<dbReference type="InterPro" id="IPR045886">
    <property type="entry name" value="ThiF/MoeB/HesA"/>
</dbReference>
<dbReference type="SUPFAM" id="SSF69572">
    <property type="entry name" value="Activating enzymes of the ubiquitin-like proteins"/>
    <property type="match status" value="1"/>
</dbReference>
<reference evidence="4" key="1">
    <citation type="submission" date="2023-05" db="EMBL/GenBank/DDBJ databases">
        <title>Draft genome of Pseudofrankia sp. BMG5.37.</title>
        <authorList>
            <person name="Gtari M."/>
            <person name="Ghodhbane F."/>
            <person name="Sbissi I."/>
        </authorList>
    </citation>
    <scope>NUCLEOTIDE SEQUENCE [LARGE SCALE GENOMIC DNA]</scope>
    <source>
        <strain evidence="4">BMG 814</strain>
    </source>
</reference>
<feature type="domain" description="THIF-type NAD/FAD binding fold" evidence="2">
    <location>
        <begin position="358"/>
        <end position="521"/>
    </location>
</feature>
<keyword evidence="4" id="KW-1185">Reference proteome</keyword>
<dbReference type="PANTHER" id="PTHR43267">
    <property type="entry name" value="TRNA THREONYLCARBAMOYLADENOSINE DEHYDRATASE"/>
    <property type="match status" value="1"/>
</dbReference>
<feature type="region of interest" description="Disordered" evidence="1">
    <location>
        <begin position="299"/>
        <end position="322"/>
    </location>
</feature>
<organism evidence="3 4">
    <name type="scientific">Blastococcus carthaginiensis</name>
    <dbReference type="NCBI Taxonomy" id="3050034"/>
    <lineage>
        <taxon>Bacteria</taxon>
        <taxon>Bacillati</taxon>
        <taxon>Actinomycetota</taxon>
        <taxon>Actinomycetes</taxon>
        <taxon>Geodermatophilales</taxon>
        <taxon>Geodermatophilaceae</taxon>
        <taxon>Blastococcus</taxon>
    </lineage>
</organism>
<comment type="caution">
    <text evidence="3">The sequence shown here is derived from an EMBL/GenBank/DDBJ whole genome shotgun (WGS) entry which is preliminary data.</text>
</comment>